<reference evidence="2 3" key="1">
    <citation type="journal article" date="2020" name="ISME J.">
        <title>Uncovering the hidden diversity of litter-decomposition mechanisms in mushroom-forming fungi.</title>
        <authorList>
            <person name="Floudas D."/>
            <person name="Bentzer J."/>
            <person name="Ahren D."/>
            <person name="Johansson T."/>
            <person name="Persson P."/>
            <person name="Tunlid A."/>
        </authorList>
    </citation>
    <scope>NUCLEOTIDE SEQUENCE [LARGE SCALE GENOMIC DNA]</scope>
    <source>
        <strain evidence="2 3">CBS 175.51</strain>
    </source>
</reference>
<organism evidence="2 3">
    <name type="scientific">Ephemerocybe angulata</name>
    <dbReference type="NCBI Taxonomy" id="980116"/>
    <lineage>
        <taxon>Eukaryota</taxon>
        <taxon>Fungi</taxon>
        <taxon>Dikarya</taxon>
        <taxon>Basidiomycota</taxon>
        <taxon>Agaricomycotina</taxon>
        <taxon>Agaricomycetes</taxon>
        <taxon>Agaricomycetidae</taxon>
        <taxon>Agaricales</taxon>
        <taxon>Agaricineae</taxon>
        <taxon>Psathyrellaceae</taxon>
        <taxon>Ephemerocybe</taxon>
    </lineage>
</organism>
<keyword evidence="1" id="KW-0732">Signal</keyword>
<evidence type="ECO:0000256" key="1">
    <source>
        <dbReference type="SAM" id="SignalP"/>
    </source>
</evidence>
<evidence type="ECO:0008006" key="4">
    <source>
        <dbReference type="Google" id="ProtNLM"/>
    </source>
</evidence>
<evidence type="ECO:0000313" key="3">
    <source>
        <dbReference type="Proteomes" id="UP000541558"/>
    </source>
</evidence>
<dbReference type="EMBL" id="JAACJK010000004">
    <property type="protein sequence ID" value="KAF5340348.1"/>
    <property type="molecule type" value="Genomic_DNA"/>
</dbReference>
<keyword evidence="3" id="KW-1185">Reference proteome</keyword>
<accession>A0A8H5FL46</accession>
<feature type="signal peptide" evidence="1">
    <location>
        <begin position="1"/>
        <end position="15"/>
    </location>
</feature>
<comment type="caution">
    <text evidence="2">The sequence shown here is derived from an EMBL/GenBank/DDBJ whole genome shotgun (WGS) entry which is preliminary data.</text>
</comment>
<evidence type="ECO:0000313" key="2">
    <source>
        <dbReference type="EMBL" id="KAF5340348.1"/>
    </source>
</evidence>
<proteinExistence type="predicted"/>
<name>A0A8H5FL46_9AGAR</name>
<feature type="chain" id="PRO_5034558680" description="Secreted protein" evidence="1">
    <location>
        <begin position="16"/>
        <end position="85"/>
    </location>
</feature>
<dbReference type="AlphaFoldDB" id="A0A8H5FL46"/>
<protein>
    <recommendedName>
        <fullName evidence="4">Secreted protein</fullName>
    </recommendedName>
</protein>
<sequence>MIIIYLPLALWTVETRSLLRVLLVIGSAQRQRLSTSLRWIPTTRRLTDTLRIATDLCAFRNASLMFPGLARVYSRGHLVIDSSFN</sequence>
<dbReference type="Proteomes" id="UP000541558">
    <property type="component" value="Unassembled WGS sequence"/>
</dbReference>
<gene>
    <name evidence="2" type="ORF">D9611_007929</name>
</gene>